<dbReference type="RefSeq" id="WP_142713669.1">
    <property type="nucleotide sequence ID" value="NZ_FXTH01000004.1"/>
</dbReference>
<evidence type="ECO:0000313" key="2">
    <source>
        <dbReference type="Proteomes" id="UP000317593"/>
    </source>
</evidence>
<sequence length="567" mass="64849">METVKIVLFIAGVSLLGACSTSKPYTLEAVKTFDPDNRDIPLPAETEEHFRWETFYLSTFYQLEKPLDLGSSFQYLGQLMGTNGRDEAENVNVLDEVPNSSWYTRRHYFQPMSIEALKQGPVKGDKPDTSRAITVIRGKSEGVTPGFTIRDARDNTYIIKLDRNGYPGLMSSSEVIATNIYYASGYFVPQNSITYLDPEQLMIAEDATVVKEGEEQLMTEADLREILKKGYSRSDGKVRVLASKYVEGRPLGPWNFRGRRRDDPNDRIPHEDRREVRGLRVLASWLNDTDRRWANTMAVYVDEGSRQYIRHYLLDMGSTLGTVGTTLRHTKRGQEYRYDPRYMGLLYTSLGLYVKPWAKPEARDRPFYPSVGYFESTLFNPGRWVPNYPNPAFEKVTPRDGLWGAKMVMAFSDEEIRAIVETGALPDPAAEAYLIQTLIERRDKIGCYWYARLNPLDKFEAVLKGGKIFISFTDLGIEGELYEADQTDYAFSVSAEGTEKSIRGSTRRPMITLDPDRWKITQKNFPAVFKLQVYTRRDRSRYPDKEIAVYVILDDSGARVAGLVRED</sequence>
<accession>A0A521BX72</accession>
<reference evidence="1 2" key="1">
    <citation type="submission" date="2017-05" db="EMBL/GenBank/DDBJ databases">
        <authorList>
            <person name="Varghese N."/>
            <person name="Submissions S."/>
        </authorList>
    </citation>
    <scope>NUCLEOTIDE SEQUENCE [LARGE SCALE GENOMIC DNA]</scope>
    <source>
        <strain evidence="1 2">DSM 21194</strain>
    </source>
</reference>
<dbReference type="PROSITE" id="PS51257">
    <property type="entry name" value="PROKAR_LIPOPROTEIN"/>
    <property type="match status" value="1"/>
</dbReference>
<name>A0A521BX72_9BACT</name>
<keyword evidence="2" id="KW-1185">Reference proteome</keyword>
<dbReference type="Proteomes" id="UP000317593">
    <property type="component" value="Unassembled WGS sequence"/>
</dbReference>
<proteinExistence type="predicted"/>
<organism evidence="1 2">
    <name type="scientific">Fodinibius sediminis</name>
    <dbReference type="NCBI Taxonomy" id="1214077"/>
    <lineage>
        <taxon>Bacteria</taxon>
        <taxon>Pseudomonadati</taxon>
        <taxon>Balneolota</taxon>
        <taxon>Balneolia</taxon>
        <taxon>Balneolales</taxon>
        <taxon>Balneolaceae</taxon>
        <taxon>Fodinibius</taxon>
    </lineage>
</organism>
<gene>
    <name evidence="1" type="ORF">SAMN06265218_104153</name>
</gene>
<dbReference type="OrthoDB" id="1492085at2"/>
<dbReference type="AlphaFoldDB" id="A0A521BX72"/>
<dbReference type="EMBL" id="FXTH01000004">
    <property type="protein sequence ID" value="SMO51783.1"/>
    <property type="molecule type" value="Genomic_DNA"/>
</dbReference>
<evidence type="ECO:0000313" key="1">
    <source>
        <dbReference type="EMBL" id="SMO51783.1"/>
    </source>
</evidence>
<protein>
    <submittedName>
        <fullName evidence="1">Uncharacterized protein</fullName>
    </submittedName>
</protein>